<dbReference type="NCBIfam" id="TIGR00249">
    <property type="entry name" value="sixA"/>
    <property type="match status" value="1"/>
</dbReference>
<sequence>MFLYLVRHGEAKPETEDPARGLTDKGFRDVSLTALYVHERGIKPDVIYHSGKKRAQQTAQIFNDYVKSVKGIIEADSLAPMDDPAIWAGRISGMRENIMLVGHLPYLARLAGLLLCGDKEKLAADFKTGGIACFERLSDGRWIVAWMLSPAMIS</sequence>
<dbReference type="InterPro" id="IPR051021">
    <property type="entry name" value="Mito_Ser/Thr_phosphatase"/>
</dbReference>
<dbReference type="PANTHER" id="PTHR20935:SF0">
    <property type="entry name" value="SERINE_THREONINE-PROTEIN PHOSPHATASE PGAM5, MITOCHONDRIAL"/>
    <property type="match status" value="1"/>
</dbReference>
<dbReference type="InterPro" id="IPR004449">
    <property type="entry name" value="SixA"/>
</dbReference>
<dbReference type="EMBL" id="DF820455">
    <property type="protein sequence ID" value="GAK48964.1"/>
    <property type="molecule type" value="Genomic_DNA"/>
</dbReference>
<gene>
    <name evidence="3" type="ORF">U14_00181</name>
</gene>
<dbReference type="GO" id="GO:0101006">
    <property type="term" value="F:protein histidine phosphatase activity"/>
    <property type="evidence" value="ECO:0007669"/>
    <property type="project" value="InterPro"/>
</dbReference>
<dbReference type="PANTHER" id="PTHR20935">
    <property type="entry name" value="PHOSPHOGLYCERATE MUTASE-RELATED"/>
    <property type="match status" value="1"/>
</dbReference>
<accession>A0A0S6VST3</accession>
<dbReference type="Pfam" id="PF00300">
    <property type="entry name" value="His_Phos_1"/>
    <property type="match status" value="1"/>
</dbReference>
<dbReference type="Proteomes" id="UP000030700">
    <property type="component" value="Unassembled WGS sequence"/>
</dbReference>
<evidence type="ECO:0000313" key="3">
    <source>
        <dbReference type="EMBL" id="GAK48964.1"/>
    </source>
</evidence>
<evidence type="ECO:0000313" key="4">
    <source>
        <dbReference type="Proteomes" id="UP000030700"/>
    </source>
</evidence>
<protein>
    <recommendedName>
        <fullName evidence="5">Phosphohistidine phosphatase SixA</fullName>
    </recommendedName>
</protein>
<organism evidence="3">
    <name type="scientific">Candidatus Moduliflexus flocculans</name>
    <dbReference type="NCBI Taxonomy" id="1499966"/>
    <lineage>
        <taxon>Bacteria</taxon>
        <taxon>Candidatus Moduliflexota</taxon>
        <taxon>Candidatus Moduliflexia</taxon>
        <taxon>Candidatus Moduliflexales</taxon>
        <taxon>Candidatus Moduliflexaceae</taxon>
    </lineage>
</organism>
<dbReference type="HOGENOM" id="CLU_084603_3_1_0"/>
<dbReference type="GO" id="GO:0005737">
    <property type="term" value="C:cytoplasm"/>
    <property type="evidence" value="ECO:0007669"/>
    <property type="project" value="InterPro"/>
</dbReference>
<dbReference type="SUPFAM" id="SSF53254">
    <property type="entry name" value="Phosphoglycerate mutase-like"/>
    <property type="match status" value="1"/>
</dbReference>
<reference evidence="3" key="1">
    <citation type="journal article" date="2015" name="PeerJ">
        <title>First genomic representation of candidate bacterial phylum KSB3 points to enhanced environmental sensing as a trigger of wastewater bulking.</title>
        <authorList>
            <person name="Sekiguchi Y."/>
            <person name="Ohashi A."/>
            <person name="Parks D.H."/>
            <person name="Yamauchi T."/>
            <person name="Tyson G.W."/>
            <person name="Hugenholtz P."/>
        </authorList>
    </citation>
    <scope>NUCLEOTIDE SEQUENCE [LARGE SCALE GENOMIC DNA]</scope>
</reference>
<dbReference type="CDD" id="cd07067">
    <property type="entry name" value="HP_PGM_like"/>
    <property type="match status" value="1"/>
</dbReference>
<evidence type="ECO:0008006" key="5">
    <source>
        <dbReference type="Google" id="ProtNLM"/>
    </source>
</evidence>
<proteinExistence type="predicted"/>
<keyword evidence="4" id="KW-1185">Reference proteome</keyword>
<evidence type="ECO:0000256" key="1">
    <source>
        <dbReference type="ARBA" id="ARBA00022801"/>
    </source>
</evidence>
<dbReference type="InterPro" id="IPR029033">
    <property type="entry name" value="His_PPase_superfam"/>
</dbReference>
<dbReference type="AlphaFoldDB" id="A0A0S6VST3"/>
<name>A0A0S6VST3_9BACT</name>
<evidence type="ECO:0000256" key="2">
    <source>
        <dbReference type="PIRSR" id="PIRSR613078-2"/>
    </source>
</evidence>
<dbReference type="STRING" id="1499966.U14_00181"/>
<keyword evidence="1" id="KW-0378">Hydrolase</keyword>
<feature type="binding site" evidence="2">
    <location>
        <position position="54"/>
    </location>
    <ligand>
        <name>substrate</name>
    </ligand>
</feature>
<dbReference type="InterPro" id="IPR013078">
    <property type="entry name" value="His_Pase_superF_clade-1"/>
</dbReference>
<dbReference type="Gene3D" id="3.40.50.1240">
    <property type="entry name" value="Phosphoglycerate mutase-like"/>
    <property type="match status" value="1"/>
</dbReference>